<dbReference type="Pfam" id="PF00005">
    <property type="entry name" value="ABC_tran"/>
    <property type="match status" value="1"/>
</dbReference>
<keyword evidence="5" id="KW-0378">Hydrolase</keyword>
<organism evidence="5 7">
    <name type="scientific">Actinobacillus seminis</name>
    <dbReference type="NCBI Taxonomy" id="722"/>
    <lineage>
        <taxon>Bacteria</taxon>
        <taxon>Pseudomonadati</taxon>
        <taxon>Pseudomonadota</taxon>
        <taxon>Gammaproteobacteria</taxon>
        <taxon>Pasteurellales</taxon>
        <taxon>Pasteurellaceae</taxon>
        <taxon>Actinobacillus</taxon>
    </lineage>
</organism>
<dbReference type="PROSITE" id="PS50893">
    <property type="entry name" value="ABC_TRANSPORTER_2"/>
    <property type="match status" value="1"/>
</dbReference>
<protein>
    <submittedName>
        <fullName evidence="4">Heme ABC transporter</fullName>
    </submittedName>
    <submittedName>
        <fullName evidence="5">Iron(III) ABC transporter ATP-binding protein</fullName>
        <ecNumber evidence="5">3.6.3.-</ecNumber>
    </submittedName>
</protein>
<dbReference type="SMART" id="SM00382">
    <property type="entry name" value="AAA"/>
    <property type="match status" value="1"/>
</dbReference>
<keyword evidence="1" id="KW-0547">Nucleotide-binding</keyword>
<dbReference type="CDD" id="cd03214">
    <property type="entry name" value="ABC_Iron-Siderophores_B12_Hemin"/>
    <property type="match status" value="1"/>
</dbReference>
<keyword evidence="2 5" id="KW-0067">ATP-binding</keyword>
<dbReference type="RefSeq" id="WP_094946146.1">
    <property type="nucleotide sequence ID" value="NZ_JBMHIA010000006.1"/>
</dbReference>
<evidence type="ECO:0000313" key="4">
    <source>
        <dbReference type="EMBL" id="OZN25059.1"/>
    </source>
</evidence>
<dbReference type="EMBL" id="UFSB01000001">
    <property type="protein sequence ID" value="SUU38887.1"/>
    <property type="molecule type" value="Genomic_DNA"/>
</dbReference>
<dbReference type="InterPro" id="IPR003593">
    <property type="entry name" value="AAA+_ATPase"/>
</dbReference>
<dbReference type="SUPFAM" id="SSF52540">
    <property type="entry name" value="P-loop containing nucleoside triphosphate hydrolases"/>
    <property type="match status" value="1"/>
</dbReference>
<reference evidence="5 7" key="2">
    <citation type="submission" date="2018-06" db="EMBL/GenBank/DDBJ databases">
        <authorList>
            <consortium name="Pathogen Informatics"/>
            <person name="Doyle S."/>
        </authorList>
    </citation>
    <scope>NUCLEOTIDE SEQUENCE [LARGE SCALE GENOMIC DNA]</scope>
    <source>
        <strain evidence="5 7">NCTC10851</strain>
    </source>
</reference>
<evidence type="ECO:0000256" key="2">
    <source>
        <dbReference type="ARBA" id="ARBA00022840"/>
    </source>
</evidence>
<dbReference type="Gene3D" id="3.40.50.300">
    <property type="entry name" value="P-loop containing nucleotide triphosphate hydrolases"/>
    <property type="match status" value="1"/>
</dbReference>
<dbReference type="InParanoid" id="A0A263HDV7"/>
<dbReference type="EMBL" id="NLFK01000004">
    <property type="protein sequence ID" value="OZN25059.1"/>
    <property type="molecule type" value="Genomic_DNA"/>
</dbReference>
<dbReference type="InterPro" id="IPR027417">
    <property type="entry name" value="P-loop_NTPase"/>
</dbReference>
<feature type="domain" description="ABC transporter" evidence="3">
    <location>
        <begin position="2"/>
        <end position="227"/>
    </location>
</feature>
<evidence type="ECO:0000256" key="1">
    <source>
        <dbReference type="ARBA" id="ARBA00022741"/>
    </source>
</evidence>
<dbReference type="InterPro" id="IPR003439">
    <property type="entry name" value="ABC_transporter-like_ATP-bd"/>
</dbReference>
<dbReference type="Proteomes" id="UP000254507">
    <property type="component" value="Unassembled WGS sequence"/>
</dbReference>
<name>A0A263HDV7_9PAST</name>
<sequence>MIKLENVTLAYGLSHLNCQIPKGKLIGIMGANGAGKSTLLKSIAGILSLNEGRIWLADKLLSQMSAKQRSEQLAYLAQNIPIYWDLSVYDVIALGLPYPLKTVEEQQKVQSISTQFSITHLLKKPFQQLSGGEKARVQLARCCIKNTPLLLADEPIAPLDPYYQIDIMEQLKSLTPKQTCIVAIHHLSLAYRFCDEIILLEKGTIIAHGATEYVLTPENLMRAFSIQAEIDREKREIYQIKKAHFSQ</sequence>
<dbReference type="OrthoDB" id="5292475at2"/>
<evidence type="ECO:0000313" key="5">
    <source>
        <dbReference type="EMBL" id="SUU38887.1"/>
    </source>
</evidence>
<keyword evidence="6" id="KW-1185">Reference proteome</keyword>
<evidence type="ECO:0000313" key="6">
    <source>
        <dbReference type="Proteomes" id="UP000215738"/>
    </source>
</evidence>
<dbReference type="GO" id="GO:0005524">
    <property type="term" value="F:ATP binding"/>
    <property type="evidence" value="ECO:0007669"/>
    <property type="project" value="UniProtKB-KW"/>
</dbReference>
<evidence type="ECO:0000259" key="3">
    <source>
        <dbReference type="PROSITE" id="PS50893"/>
    </source>
</evidence>
<reference evidence="4 6" key="1">
    <citation type="submission" date="2017-07" db="EMBL/GenBank/DDBJ databases">
        <title>Virulence factors identified in Actinobacillus seminis.</title>
        <authorList>
            <person name="Negrete-Abascal E."/>
            <person name="Vaca-Pacheco S."/>
            <person name="Montes-Garcia F."/>
            <person name="Leyto-Gil A.M."/>
            <person name="Fragoso-Garcia E."/>
            <person name="Carvente-Garcia R."/>
            <person name="Perez-Agueros S."/>
            <person name="Castelan-Sanchez H.G."/>
            <person name="Garcia-Molina A."/>
            <person name="Villamar T.E."/>
            <person name="Vazquez-Cruz C."/>
        </authorList>
    </citation>
    <scope>NUCLEOTIDE SEQUENCE [LARGE SCALE GENOMIC DNA]</scope>
    <source>
        <strain evidence="4 6">ATCC 15768</strain>
    </source>
</reference>
<gene>
    <name evidence="5" type="primary">hmuV_2</name>
    <name evidence="4" type="ORF">CFY87_04930</name>
    <name evidence="5" type="ORF">NCTC10851_02342</name>
</gene>
<dbReference type="PANTHER" id="PTHR42794:SF2">
    <property type="entry name" value="ABC TRANSPORTER ATP-BINDING PROTEIN"/>
    <property type="match status" value="1"/>
</dbReference>
<dbReference type="PANTHER" id="PTHR42794">
    <property type="entry name" value="HEMIN IMPORT ATP-BINDING PROTEIN HMUV"/>
    <property type="match status" value="1"/>
</dbReference>
<dbReference type="GO" id="GO:0016887">
    <property type="term" value="F:ATP hydrolysis activity"/>
    <property type="evidence" value="ECO:0007669"/>
    <property type="project" value="InterPro"/>
</dbReference>
<dbReference type="Proteomes" id="UP000215738">
    <property type="component" value="Unassembled WGS sequence"/>
</dbReference>
<proteinExistence type="predicted"/>
<accession>A0A263HDV7</accession>
<evidence type="ECO:0000313" key="7">
    <source>
        <dbReference type="Proteomes" id="UP000254507"/>
    </source>
</evidence>
<dbReference type="EC" id="3.6.3.-" evidence="5"/>
<dbReference type="AlphaFoldDB" id="A0A263HDV7"/>